<dbReference type="NCBIfam" id="TIGR00010">
    <property type="entry name" value="YchF/TatD family DNA exonuclease"/>
    <property type="match status" value="1"/>
</dbReference>
<dbReference type="GO" id="GO:0004536">
    <property type="term" value="F:DNA nuclease activity"/>
    <property type="evidence" value="ECO:0007669"/>
    <property type="project" value="InterPro"/>
</dbReference>
<dbReference type="SUPFAM" id="SSF51556">
    <property type="entry name" value="Metallo-dependent hydrolases"/>
    <property type="match status" value="1"/>
</dbReference>
<feature type="binding site" evidence="3">
    <location>
        <position position="221"/>
    </location>
    <ligand>
        <name>a divalent metal cation</name>
        <dbReference type="ChEBI" id="CHEBI:60240"/>
        <label>1</label>
    </ligand>
</feature>
<dbReference type="CDD" id="cd01310">
    <property type="entry name" value="TatD_DNAse"/>
    <property type="match status" value="1"/>
</dbReference>
<accession>A0A1F6FPS1</accession>
<dbReference type="PROSITE" id="PS01137">
    <property type="entry name" value="TATD_1"/>
    <property type="match status" value="1"/>
</dbReference>
<feature type="binding site" evidence="3">
    <location>
        <position position="173"/>
    </location>
    <ligand>
        <name>a divalent metal cation</name>
        <dbReference type="ChEBI" id="CHEBI:60240"/>
        <label>2</label>
    </ligand>
</feature>
<dbReference type="PIRSF" id="PIRSF005902">
    <property type="entry name" value="DNase_TatD"/>
    <property type="match status" value="1"/>
</dbReference>
<sequence>MSFKYIDTHAHLNLAQFSEDSGVIIKRCLEEEVRIINIGTNKVTSQRAVSLAIENETLFAMVGVHPINTISVDPDDIEALPPEDTFDYDFYRTLATNEKVVGIGECGFDYFHNSDSTYKEQREVFLAQIALANELQKPLMLHLRNSKDGQGRNAYDDALDILKVEAKVRGNAHFYAGTYEQAQLFFELGYTVSFTGVITFAKPYEEIIRQAPLDMIHGETDCPYVAPIPYRGQRCEPWMVKEVYKKIAEIKGLDEEMVREQLLKNAQKLYKIII</sequence>
<dbReference type="PANTHER" id="PTHR46124">
    <property type="entry name" value="D-AMINOACYL-TRNA DEACYLASE"/>
    <property type="match status" value="1"/>
</dbReference>
<dbReference type="GO" id="GO:0016788">
    <property type="term" value="F:hydrolase activity, acting on ester bonds"/>
    <property type="evidence" value="ECO:0007669"/>
    <property type="project" value="InterPro"/>
</dbReference>
<evidence type="ECO:0000256" key="1">
    <source>
        <dbReference type="ARBA" id="ARBA00022723"/>
    </source>
</evidence>
<feature type="binding site" evidence="3">
    <location>
        <position position="11"/>
    </location>
    <ligand>
        <name>a divalent metal cation</name>
        <dbReference type="ChEBI" id="CHEBI:60240"/>
        <label>1</label>
    </ligand>
</feature>
<feature type="binding site" evidence="3">
    <location>
        <position position="142"/>
    </location>
    <ligand>
        <name>a divalent metal cation</name>
        <dbReference type="ChEBI" id="CHEBI:60240"/>
        <label>2</label>
    </ligand>
</feature>
<dbReference type="AlphaFoldDB" id="A0A1F6FPS1"/>
<evidence type="ECO:0000256" key="2">
    <source>
        <dbReference type="ARBA" id="ARBA00022801"/>
    </source>
</evidence>
<evidence type="ECO:0000313" key="4">
    <source>
        <dbReference type="EMBL" id="OGG87835.1"/>
    </source>
</evidence>
<feature type="binding site" evidence="3">
    <location>
        <position position="105"/>
    </location>
    <ligand>
        <name>a divalent metal cation</name>
        <dbReference type="ChEBI" id="CHEBI:60240"/>
        <label>1</label>
    </ligand>
</feature>
<feature type="binding site" evidence="3">
    <location>
        <position position="9"/>
    </location>
    <ligand>
        <name>a divalent metal cation</name>
        <dbReference type="ChEBI" id="CHEBI:60240"/>
        <label>1</label>
    </ligand>
</feature>
<dbReference type="EMBL" id="MFMT01000040">
    <property type="protein sequence ID" value="OGG87835.1"/>
    <property type="molecule type" value="Genomic_DNA"/>
</dbReference>
<dbReference type="InterPro" id="IPR032466">
    <property type="entry name" value="Metal_Hydrolase"/>
</dbReference>
<evidence type="ECO:0000313" key="5">
    <source>
        <dbReference type="Proteomes" id="UP000179230"/>
    </source>
</evidence>
<name>A0A1F6FPS1_9BACT</name>
<dbReference type="PANTHER" id="PTHR46124:SF2">
    <property type="entry name" value="D-AMINOACYL-TRNA DEACYLASE"/>
    <property type="match status" value="1"/>
</dbReference>
<evidence type="ECO:0000256" key="3">
    <source>
        <dbReference type="PIRSR" id="PIRSR005902-1"/>
    </source>
</evidence>
<dbReference type="InterPro" id="IPR001130">
    <property type="entry name" value="TatD-like"/>
</dbReference>
<dbReference type="FunFam" id="3.20.20.140:FF:000005">
    <property type="entry name" value="TatD family hydrolase"/>
    <property type="match status" value="1"/>
</dbReference>
<reference evidence="4 5" key="1">
    <citation type="journal article" date="2016" name="Nat. Commun.">
        <title>Thousands of microbial genomes shed light on interconnected biogeochemical processes in an aquifer system.</title>
        <authorList>
            <person name="Anantharaman K."/>
            <person name="Brown C.T."/>
            <person name="Hug L.A."/>
            <person name="Sharon I."/>
            <person name="Castelle C.J."/>
            <person name="Probst A.J."/>
            <person name="Thomas B.C."/>
            <person name="Singh A."/>
            <person name="Wilkins M.J."/>
            <person name="Karaoz U."/>
            <person name="Brodie E.L."/>
            <person name="Williams K.H."/>
            <person name="Hubbard S.S."/>
            <person name="Banfield J.F."/>
        </authorList>
    </citation>
    <scope>NUCLEOTIDE SEQUENCE [LARGE SCALE GENOMIC DNA]</scope>
</reference>
<gene>
    <name evidence="4" type="ORF">A2592_02510</name>
</gene>
<dbReference type="Proteomes" id="UP000179230">
    <property type="component" value="Unassembled WGS sequence"/>
</dbReference>
<comment type="caution">
    <text evidence="4">The sequence shown here is derived from an EMBL/GenBank/DDBJ whole genome shotgun (WGS) entry which is preliminary data.</text>
</comment>
<dbReference type="GO" id="GO:0005829">
    <property type="term" value="C:cytosol"/>
    <property type="evidence" value="ECO:0007669"/>
    <property type="project" value="TreeGrafter"/>
</dbReference>
<keyword evidence="1 3" id="KW-0479">Metal-binding</keyword>
<protein>
    <recommendedName>
        <fullName evidence="6">Hydrolase TatD</fullName>
    </recommendedName>
</protein>
<dbReference type="GO" id="GO:0046872">
    <property type="term" value="F:metal ion binding"/>
    <property type="evidence" value="ECO:0007669"/>
    <property type="project" value="UniProtKB-KW"/>
</dbReference>
<evidence type="ECO:0008006" key="6">
    <source>
        <dbReference type="Google" id="ProtNLM"/>
    </source>
</evidence>
<dbReference type="Pfam" id="PF01026">
    <property type="entry name" value="TatD_DNase"/>
    <property type="match status" value="1"/>
</dbReference>
<dbReference type="InterPro" id="IPR018228">
    <property type="entry name" value="DNase_TatD-rel_CS"/>
</dbReference>
<dbReference type="InterPro" id="IPR015991">
    <property type="entry name" value="TatD/YcfH-like"/>
</dbReference>
<dbReference type="Gene3D" id="3.20.20.140">
    <property type="entry name" value="Metal-dependent hydrolases"/>
    <property type="match status" value="1"/>
</dbReference>
<keyword evidence="2" id="KW-0378">Hydrolase</keyword>
<proteinExistence type="predicted"/>
<organism evidence="4 5">
    <name type="scientific">Candidatus Kaiserbacteria bacterium RIFOXYD1_FULL_42_15</name>
    <dbReference type="NCBI Taxonomy" id="1798532"/>
    <lineage>
        <taxon>Bacteria</taxon>
        <taxon>Candidatus Kaiseribacteriota</taxon>
    </lineage>
</organism>